<dbReference type="GO" id="GO:0000272">
    <property type="term" value="P:polysaccharide catabolic process"/>
    <property type="evidence" value="ECO:0007669"/>
    <property type="project" value="UniProtKB-KW"/>
</dbReference>
<dbReference type="PANTHER" id="PTHR22595:SF45">
    <property type="entry name" value="CHITINASE 11"/>
    <property type="match status" value="1"/>
</dbReference>
<reference evidence="9 10" key="1">
    <citation type="submission" date="2024-02" db="EMBL/GenBank/DDBJ databases">
        <title>High-quality chromosome-scale genome assembly of Pensacola bahiagrass (Paspalum notatum Flugge var. saurae).</title>
        <authorList>
            <person name="Vega J.M."/>
            <person name="Podio M."/>
            <person name="Orjuela J."/>
            <person name="Siena L.A."/>
            <person name="Pessino S.C."/>
            <person name="Combes M.C."/>
            <person name="Mariac C."/>
            <person name="Albertini E."/>
            <person name="Pupilli F."/>
            <person name="Ortiz J.P.A."/>
            <person name="Leblanc O."/>
        </authorList>
    </citation>
    <scope>NUCLEOTIDE SEQUENCE [LARGE SCALE GENOMIC DNA]</scope>
    <source>
        <strain evidence="9">R1</strain>
        <tissue evidence="9">Leaf</tissue>
    </source>
</reference>
<evidence type="ECO:0000259" key="8">
    <source>
        <dbReference type="PROSITE" id="PS00774"/>
    </source>
</evidence>
<dbReference type="GO" id="GO:0006032">
    <property type="term" value="P:chitin catabolic process"/>
    <property type="evidence" value="ECO:0007669"/>
    <property type="project" value="InterPro"/>
</dbReference>
<dbReference type="EC" id="3.2.1.14" evidence="2"/>
<dbReference type="InterPro" id="IPR023346">
    <property type="entry name" value="Lysozyme-like_dom_sf"/>
</dbReference>
<evidence type="ECO:0000256" key="5">
    <source>
        <dbReference type="ARBA" id="ARBA00023295"/>
    </source>
</evidence>
<protein>
    <recommendedName>
        <fullName evidence="2">chitinase</fullName>
        <ecNumber evidence="2">3.2.1.14</ecNumber>
    </recommendedName>
</protein>
<dbReference type="PANTHER" id="PTHR22595">
    <property type="entry name" value="CHITINASE-RELATED"/>
    <property type="match status" value="1"/>
</dbReference>
<comment type="catalytic activity">
    <reaction evidence="1">
        <text>Random endo-hydrolysis of N-acetyl-beta-D-glucosaminide (1-&gt;4)-beta-linkages in chitin and chitodextrins.</text>
        <dbReference type="EC" id="3.2.1.14"/>
    </reaction>
</comment>
<evidence type="ECO:0000256" key="7">
    <source>
        <dbReference type="SAM" id="SignalP"/>
    </source>
</evidence>
<feature type="domain" description="Glycoside hydrolase family 19 catalytic" evidence="8">
    <location>
        <begin position="226"/>
        <end position="236"/>
    </location>
</feature>
<evidence type="ECO:0000256" key="4">
    <source>
        <dbReference type="ARBA" id="ARBA00023277"/>
    </source>
</evidence>
<dbReference type="GO" id="GO:0008843">
    <property type="term" value="F:endochitinase activity"/>
    <property type="evidence" value="ECO:0007669"/>
    <property type="project" value="UniProtKB-EC"/>
</dbReference>
<evidence type="ECO:0000256" key="1">
    <source>
        <dbReference type="ARBA" id="ARBA00000822"/>
    </source>
</evidence>
<dbReference type="SUPFAM" id="SSF53955">
    <property type="entry name" value="Lysozyme-like"/>
    <property type="match status" value="1"/>
</dbReference>
<keyword evidence="3" id="KW-0378">Hydrolase</keyword>
<sequence>MGRVCAVLTLATAALLAAAGSASGQSVFDSMLSHRGDSGCEGAFYTYDAFIQQAAGKYPFIAPFYVAECGTGQQTDGDTNRVGFYHSGQQGVGAIITRSMFESMLSHRGDGGCQGAFYTYDAFIQAAAKFRDFGTTGDEQTRRRELAAFFGQTSRQTTGGWPAAPDGPFAWGYCRVKEQSATPAEPRYYGRGPIQLTHEYNYELAGKALGLDLVGDPDVVSSNAVVAFETAIWFWMTPQSPKPSCHDVMTNSWKPSAADRAAGRLPGYGLATNIINGGTECGKKGGRTEGDENGVGFYNRWDKGDKKSWSCHGLRSWNGSCCIHSKAPWFVGTCRVGRSPCLTAGGAMFAACIIGDVDVATVTVVSAASFLASLGAAE</sequence>
<dbReference type="Pfam" id="PF00182">
    <property type="entry name" value="Glyco_hydro_19"/>
    <property type="match status" value="1"/>
</dbReference>
<evidence type="ECO:0000256" key="3">
    <source>
        <dbReference type="ARBA" id="ARBA00022801"/>
    </source>
</evidence>
<dbReference type="Gene3D" id="3.30.20.10">
    <property type="entry name" value="Endochitinase, domain 2"/>
    <property type="match status" value="1"/>
</dbReference>
<keyword evidence="6" id="KW-0624">Polysaccharide degradation</keyword>
<proteinExistence type="predicted"/>
<dbReference type="InterPro" id="IPR000726">
    <property type="entry name" value="Glyco_hydro_19_cat"/>
</dbReference>
<dbReference type="Gene3D" id="1.10.530.10">
    <property type="match status" value="2"/>
</dbReference>
<evidence type="ECO:0000313" key="9">
    <source>
        <dbReference type="EMBL" id="WVZ55337.1"/>
    </source>
</evidence>
<dbReference type="AlphaFoldDB" id="A0AAQ3SKE6"/>
<accession>A0AAQ3SKE6</accession>
<name>A0AAQ3SKE6_PASNO</name>
<evidence type="ECO:0000313" key="10">
    <source>
        <dbReference type="Proteomes" id="UP001341281"/>
    </source>
</evidence>
<dbReference type="GO" id="GO:0050832">
    <property type="term" value="P:defense response to fungus"/>
    <property type="evidence" value="ECO:0007669"/>
    <property type="project" value="TreeGrafter"/>
</dbReference>
<dbReference type="GO" id="GO:0016998">
    <property type="term" value="P:cell wall macromolecule catabolic process"/>
    <property type="evidence" value="ECO:0007669"/>
    <property type="project" value="InterPro"/>
</dbReference>
<keyword evidence="10" id="KW-1185">Reference proteome</keyword>
<keyword evidence="7" id="KW-0732">Signal</keyword>
<dbReference type="Proteomes" id="UP001341281">
    <property type="component" value="Chromosome 02"/>
</dbReference>
<keyword evidence="4" id="KW-0119">Carbohydrate metabolism</keyword>
<dbReference type="CDD" id="cd00325">
    <property type="entry name" value="chitinase_GH19"/>
    <property type="match status" value="1"/>
</dbReference>
<dbReference type="PROSITE" id="PS00774">
    <property type="entry name" value="CHITINASE_19_2"/>
    <property type="match status" value="1"/>
</dbReference>
<evidence type="ECO:0000256" key="2">
    <source>
        <dbReference type="ARBA" id="ARBA00012729"/>
    </source>
</evidence>
<organism evidence="9 10">
    <name type="scientific">Paspalum notatum var. saurae</name>
    <dbReference type="NCBI Taxonomy" id="547442"/>
    <lineage>
        <taxon>Eukaryota</taxon>
        <taxon>Viridiplantae</taxon>
        <taxon>Streptophyta</taxon>
        <taxon>Embryophyta</taxon>
        <taxon>Tracheophyta</taxon>
        <taxon>Spermatophyta</taxon>
        <taxon>Magnoliopsida</taxon>
        <taxon>Liliopsida</taxon>
        <taxon>Poales</taxon>
        <taxon>Poaceae</taxon>
        <taxon>PACMAD clade</taxon>
        <taxon>Panicoideae</taxon>
        <taxon>Andropogonodae</taxon>
        <taxon>Paspaleae</taxon>
        <taxon>Paspalinae</taxon>
        <taxon>Paspalum</taxon>
    </lineage>
</organism>
<dbReference type="EMBL" id="CP144746">
    <property type="protein sequence ID" value="WVZ55337.1"/>
    <property type="molecule type" value="Genomic_DNA"/>
</dbReference>
<evidence type="ECO:0000256" key="6">
    <source>
        <dbReference type="ARBA" id="ARBA00023326"/>
    </source>
</evidence>
<feature type="chain" id="PRO_5042886203" description="chitinase" evidence="7">
    <location>
        <begin position="25"/>
        <end position="378"/>
    </location>
</feature>
<keyword evidence="5" id="KW-0326">Glycosidase</keyword>
<gene>
    <name evidence="9" type="ORF">U9M48_006009</name>
</gene>
<feature type="signal peptide" evidence="7">
    <location>
        <begin position="1"/>
        <end position="24"/>
    </location>
</feature>